<evidence type="ECO:0000256" key="1">
    <source>
        <dbReference type="SAM" id="Coils"/>
    </source>
</evidence>
<keyword evidence="3" id="KW-0472">Membrane</keyword>
<accession>A0A063YEY1</accession>
<sequence>MQIKEWIPIVIPLITSLIGLILTIIFTSIAQSKKVKYIKTRVEFLERENANINLDFKLYKEKTDNWAFDMKIDLKKALDENMLLVKKIEMYKTNSNIEYNQELENKLKEYLKTSDALSNELLKQKDINTELSITLESYKFQNEQLLNKVNFLENELNQESNFLNNLKKFEEAFQALKFKRPENETFKPNPSETNNEKAIDKKFEETPKDSVKATIY</sequence>
<evidence type="ECO:0000313" key="4">
    <source>
        <dbReference type="EMBL" id="UTO25749.1"/>
    </source>
</evidence>
<feature type="region of interest" description="Disordered" evidence="2">
    <location>
        <begin position="180"/>
        <end position="216"/>
    </location>
</feature>
<keyword evidence="1" id="KW-0175">Coiled coil</keyword>
<gene>
    <name evidence="4" type="ORF">NMG93_02640</name>
</gene>
<evidence type="ECO:0000256" key="3">
    <source>
        <dbReference type="SAM" id="Phobius"/>
    </source>
</evidence>
<dbReference type="AlphaFoldDB" id="A0A063YEY1"/>
<feature type="compositionally biased region" description="Basic and acidic residues" evidence="2">
    <location>
        <begin position="194"/>
        <end position="216"/>
    </location>
</feature>
<evidence type="ECO:0000313" key="5">
    <source>
        <dbReference type="Proteomes" id="UP001059349"/>
    </source>
</evidence>
<keyword evidence="3" id="KW-0812">Transmembrane</keyword>
<proteinExistence type="predicted"/>
<organism evidence="4 5">
    <name type="scientific">Metamycoplasma hyosynoviae</name>
    <dbReference type="NCBI Taxonomy" id="29559"/>
    <lineage>
        <taxon>Bacteria</taxon>
        <taxon>Bacillati</taxon>
        <taxon>Mycoplasmatota</taxon>
        <taxon>Mycoplasmoidales</taxon>
        <taxon>Metamycoplasmataceae</taxon>
        <taxon>Metamycoplasma</taxon>
    </lineage>
</organism>
<reference evidence="4" key="1">
    <citation type="submission" date="2022-07" db="EMBL/GenBank/DDBJ databases">
        <title>Complete genome of Mycoplasma hyosynoviae B1.</title>
        <authorList>
            <person name="Spergser J."/>
        </authorList>
    </citation>
    <scope>NUCLEOTIDE SEQUENCE</scope>
    <source>
        <strain evidence="4">B1</strain>
    </source>
</reference>
<protein>
    <submittedName>
        <fullName evidence="4">Uncharacterized protein</fullName>
    </submittedName>
</protein>
<name>A0A063YEY1_9BACT</name>
<dbReference type="OrthoDB" id="403523at2"/>
<dbReference type="Proteomes" id="UP001059349">
    <property type="component" value="Chromosome"/>
</dbReference>
<evidence type="ECO:0000256" key="2">
    <source>
        <dbReference type="SAM" id="MobiDB-lite"/>
    </source>
</evidence>
<dbReference type="GeneID" id="75105375"/>
<dbReference type="EMBL" id="CP101127">
    <property type="protein sequence ID" value="UTO25749.1"/>
    <property type="molecule type" value="Genomic_DNA"/>
</dbReference>
<dbReference type="RefSeq" id="WP_036444135.1">
    <property type="nucleotide sequence ID" value="NZ_CP101127.1"/>
</dbReference>
<keyword evidence="3" id="KW-1133">Transmembrane helix</keyword>
<feature type="transmembrane region" description="Helical" evidence="3">
    <location>
        <begin position="6"/>
        <end position="29"/>
    </location>
</feature>
<feature type="coiled-coil region" evidence="1">
    <location>
        <begin position="100"/>
        <end position="172"/>
    </location>
</feature>